<dbReference type="AlphaFoldDB" id="A0AAD4HD84"/>
<evidence type="ECO:0000313" key="2">
    <source>
        <dbReference type="EMBL" id="KAG1890613.1"/>
    </source>
</evidence>
<name>A0AAD4HD84_9AGAM</name>
<evidence type="ECO:0000256" key="1">
    <source>
        <dbReference type="SAM" id="MobiDB-lite"/>
    </source>
</evidence>
<accession>A0AAD4HD84</accession>
<keyword evidence="3" id="KW-1185">Reference proteome</keyword>
<dbReference type="Proteomes" id="UP001195769">
    <property type="component" value="Unassembled WGS sequence"/>
</dbReference>
<proteinExistence type="predicted"/>
<protein>
    <submittedName>
        <fullName evidence="2">Uncharacterized protein</fullName>
    </submittedName>
</protein>
<dbReference type="EMBL" id="JABBWK010000136">
    <property type="protein sequence ID" value="KAG1890613.1"/>
    <property type="molecule type" value="Genomic_DNA"/>
</dbReference>
<sequence>MGPPPAPVTGPGVNLLSPSSSSTVPSYYAATSDSGSGLTSISQSKRKSSALSEGDQSCSKQNWPPSVTATAQQEGSTALTSIAGSLPQIIRGLTISPSDRPPATDLGHAVSLLTQTDGLTADDVMILMDYLSSNLNEAVEAL</sequence>
<evidence type="ECO:0000313" key="3">
    <source>
        <dbReference type="Proteomes" id="UP001195769"/>
    </source>
</evidence>
<feature type="compositionally biased region" description="Polar residues" evidence="1">
    <location>
        <begin position="33"/>
        <end position="75"/>
    </location>
</feature>
<dbReference type="RefSeq" id="XP_041217879.1">
    <property type="nucleotide sequence ID" value="XM_041368570.1"/>
</dbReference>
<gene>
    <name evidence="2" type="ORF">F5891DRAFT_1197952</name>
</gene>
<reference evidence="2" key="1">
    <citation type="journal article" date="2020" name="New Phytol.">
        <title>Comparative genomics reveals dynamic genome evolution in host specialist ectomycorrhizal fungi.</title>
        <authorList>
            <person name="Lofgren L.A."/>
            <person name="Nguyen N.H."/>
            <person name="Vilgalys R."/>
            <person name="Ruytinx J."/>
            <person name="Liao H.L."/>
            <person name="Branco S."/>
            <person name="Kuo A."/>
            <person name="LaButti K."/>
            <person name="Lipzen A."/>
            <person name="Andreopoulos W."/>
            <person name="Pangilinan J."/>
            <person name="Riley R."/>
            <person name="Hundley H."/>
            <person name="Na H."/>
            <person name="Barry K."/>
            <person name="Grigoriev I.V."/>
            <person name="Stajich J.E."/>
            <person name="Kennedy P.G."/>
        </authorList>
    </citation>
    <scope>NUCLEOTIDE SEQUENCE</scope>
    <source>
        <strain evidence="2">FC203</strain>
    </source>
</reference>
<feature type="region of interest" description="Disordered" evidence="1">
    <location>
        <begin position="1"/>
        <end position="75"/>
    </location>
</feature>
<feature type="compositionally biased region" description="Low complexity" evidence="1">
    <location>
        <begin position="9"/>
        <end position="32"/>
    </location>
</feature>
<comment type="caution">
    <text evidence="2">The sequence shown here is derived from an EMBL/GenBank/DDBJ whole genome shotgun (WGS) entry which is preliminary data.</text>
</comment>
<organism evidence="2 3">
    <name type="scientific">Suillus fuscotomentosus</name>
    <dbReference type="NCBI Taxonomy" id="1912939"/>
    <lineage>
        <taxon>Eukaryota</taxon>
        <taxon>Fungi</taxon>
        <taxon>Dikarya</taxon>
        <taxon>Basidiomycota</taxon>
        <taxon>Agaricomycotina</taxon>
        <taxon>Agaricomycetes</taxon>
        <taxon>Agaricomycetidae</taxon>
        <taxon>Boletales</taxon>
        <taxon>Suillineae</taxon>
        <taxon>Suillaceae</taxon>
        <taxon>Suillus</taxon>
    </lineage>
</organism>
<dbReference type="GeneID" id="64662868"/>